<reference evidence="1" key="1">
    <citation type="submission" date="2021-01" db="UniProtKB">
        <authorList>
            <consortium name="EnsemblMetazoa"/>
        </authorList>
    </citation>
    <scope>IDENTIFICATION</scope>
</reference>
<proteinExistence type="predicted"/>
<dbReference type="AlphaFoldDB" id="A0A7M7QFH8"/>
<dbReference type="Proteomes" id="UP000002358">
    <property type="component" value="Unassembled WGS sequence"/>
</dbReference>
<dbReference type="InParanoid" id="A0A7M7QFH8"/>
<dbReference type="KEGG" id="nvi:116417345"/>
<dbReference type="GO" id="GO:0005829">
    <property type="term" value="C:cytosol"/>
    <property type="evidence" value="ECO:0007669"/>
    <property type="project" value="TreeGrafter"/>
</dbReference>
<dbReference type="GO" id="GO:0004748">
    <property type="term" value="F:ribonucleoside-diphosphate reductase activity, thioredoxin disulfide as acceptor"/>
    <property type="evidence" value="ECO:0007669"/>
    <property type="project" value="TreeGrafter"/>
</dbReference>
<dbReference type="GO" id="GO:0009263">
    <property type="term" value="P:deoxyribonucleotide biosynthetic process"/>
    <property type="evidence" value="ECO:0007669"/>
    <property type="project" value="InterPro"/>
</dbReference>
<name>A0A7M7QFH8_NASVI</name>
<sequence length="332" mass="37094">MLHLTIQILPASDTPSENLKLVSPPNNAYPYRAYIDTLLNYAAPAMRSHLTSALWIIDTADAMDAAPNLDRKADGANQGLINRLFFTAGGKAVDMIGHLHCDVFNQPKFLINGVDVRVRLVRSKDAFCLMDWSDNGKFSVHIKEATMIVRRAKISPGILLAHANVLVKTTAKYPLTRAEVKSFTLHSGILGDTLDNVILGQLPKRIILGFVKNKAFSGNRKLNPFNFQHFNINFISLYVDGVQVPSIHYLNEGLDIDRYGYPNGFCLFALDLTPDLSAHFTSHWNLVRSGSLRVEVRFAEALTETLNCIVYAEFDNVLEIDSNRQIITDFNS</sequence>
<dbReference type="InterPro" id="IPR000358">
    <property type="entry name" value="RNR_small_fam"/>
</dbReference>
<dbReference type="EnsemblMetazoa" id="XM_031930074">
    <property type="protein sequence ID" value="XP_031785934"/>
    <property type="gene ID" value="LOC116417345"/>
</dbReference>
<evidence type="ECO:0000313" key="2">
    <source>
        <dbReference type="Proteomes" id="UP000002358"/>
    </source>
</evidence>
<dbReference type="GeneID" id="116417345"/>
<evidence type="ECO:0000313" key="1">
    <source>
        <dbReference type="EnsemblMetazoa" id="XP_031785934"/>
    </source>
</evidence>
<dbReference type="OrthoDB" id="5979489at2759"/>
<protein>
    <submittedName>
        <fullName evidence="1">Uncharacterized protein</fullName>
    </submittedName>
</protein>
<dbReference type="PANTHER" id="PTHR23409:SF21">
    <property type="entry name" value="CAPSID PROTEIN"/>
    <property type="match status" value="1"/>
</dbReference>
<dbReference type="RefSeq" id="XP_031785934.1">
    <property type="nucleotide sequence ID" value="XM_031930074.1"/>
</dbReference>
<dbReference type="PANTHER" id="PTHR23409">
    <property type="entry name" value="RIBONUCLEOSIDE-DIPHOSPHATE REDUCTASE SMALL CHAIN"/>
    <property type="match status" value="1"/>
</dbReference>
<organism evidence="1 2">
    <name type="scientific">Nasonia vitripennis</name>
    <name type="common">Parasitic wasp</name>
    <dbReference type="NCBI Taxonomy" id="7425"/>
    <lineage>
        <taxon>Eukaryota</taxon>
        <taxon>Metazoa</taxon>
        <taxon>Ecdysozoa</taxon>
        <taxon>Arthropoda</taxon>
        <taxon>Hexapoda</taxon>
        <taxon>Insecta</taxon>
        <taxon>Pterygota</taxon>
        <taxon>Neoptera</taxon>
        <taxon>Endopterygota</taxon>
        <taxon>Hymenoptera</taxon>
        <taxon>Apocrita</taxon>
        <taxon>Proctotrupomorpha</taxon>
        <taxon>Chalcidoidea</taxon>
        <taxon>Pteromalidae</taxon>
        <taxon>Pteromalinae</taxon>
        <taxon>Nasonia</taxon>
    </lineage>
</organism>
<keyword evidence="2" id="KW-1185">Reference proteome</keyword>
<accession>A0A7M7QFH8</accession>